<organism evidence="2 3">
    <name type="scientific">Streblomastix strix</name>
    <dbReference type="NCBI Taxonomy" id="222440"/>
    <lineage>
        <taxon>Eukaryota</taxon>
        <taxon>Metamonada</taxon>
        <taxon>Preaxostyla</taxon>
        <taxon>Oxymonadida</taxon>
        <taxon>Streblomastigidae</taxon>
        <taxon>Streblomastix</taxon>
    </lineage>
</organism>
<dbReference type="AlphaFoldDB" id="A0A5J4QKS5"/>
<proteinExistence type="predicted"/>
<feature type="region of interest" description="Disordered" evidence="1">
    <location>
        <begin position="1"/>
        <end position="111"/>
    </location>
</feature>
<feature type="compositionally biased region" description="Polar residues" evidence="1">
    <location>
        <begin position="30"/>
        <end position="47"/>
    </location>
</feature>
<accession>A0A5J4QKS5</accession>
<sequence>MYFTGLDSVFGSKQQENKKQDIQNPLIGSASISPFTSTLFNNNPFQTKQEGEYQKKEQEEESQKKKEEEELQKRKEQELLQKKKEQEEQEKKKEQEEQEKKKKDEDYGIQISNDRKQFYGLDGGNESVRLEVEIEEGEQFVNFI</sequence>
<evidence type="ECO:0000256" key="1">
    <source>
        <dbReference type="SAM" id="MobiDB-lite"/>
    </source>
</evidence>
<feature type="compositionally biased region" description="Basic and acidic residues" evidence="1">
    <location>
        <begin position="49"/>
        <end position="106"/>
    </location>
</feature>
<evidence type="ECO:0000313" key="2">
    <source>
        <dbReference type="EMBL" id="KAA6322005.1"/>
    </source>
</evidence>
<feature type="non-terminal residue" evidence="2">
    <location>
        <position position="144"/>
    </location>
</feature>
<dbReference type="EMBL" id="SNRW01045056">
    <property type="protein sequence ID" value="KAA6322005.1"/>
    <property type="molecule type" value="Genomic_DNA"/>
</dbReference>
<comment type="caution">
    <text evidence="2">The sequence shown here is derived from an EMBL/GenBank/DDBJ whole genome shotgun (WGS) entry which is preliminary data.</text>
</comment>
<name>A0A5J4QKS5_9EUKA</name>
<gene>
    <name evidence="2" type="ORF">EZS28_054482</name>
</gene>
<protein>
    <submittedName>
        <fullName evidence="2">Uncharacterized protein</fullName>
    </submittedName>
</protein>
<reference evidence="2 3" key="1">
    <citation type="submission" date="2019-03" db="EMBL/GenBank/DDBJ databases">
        <title>Single cell metagenomics reveals metabolic interactions within the superorganism composed of flagellate Streblomastix strix and complex community of Bacteroidetes bacteria on its surface.</title>
        <authorList>
            <person name="Treitli S.C."/>
            <person name="Kolisko M."/>
            <person name="Husnik F."/>
            <person name="Keeling P."/>
            <person name="Hampl V."/>
        </authorList>
    </citation>
    <scope>NUCLEOTIDE SEQUENCE [LARGE SCALE GENOMIC DNA]</scope>
    <source>
        <strain evidence="2">ST1C</strain>
    </source>
</reference>
<dbReference type="Proteomes" id="UP000324800">
    <property type="component" value="Unassembled WGS sequence"/>
</dbReference>
<evidence type="ECO:0000313" key="3">
    <source>
        <dbReference type="Proteomes" id="UP000324800"/>
    </source>
</evidence>